<comment type="caution">
    <text evidence="2">The sequence shown here is derived from an EMBL/GenBank/DDBJ whole genome shotgun (WGS) entry which is preliminary data.</text>
</comment>
<dbReference type="EMBL" id="LBPP01000004">
    <property type="protein sequence ID" value="KKP61251.1"/>
    <property type="molecule type" value="Genomic_DNA"/>
</dbReference>
<evidence type="ECO:0000313" key="2">
    <source>
        <dbReference type="EMBL" id="KKP61251.1"/>
    </source>
</evidence>
<keyword evidence="1" id="KW-1133">Transmembrane helix</keyword>
<keyword evidence="1" id="KW-0812">Transmembrane</keyword>
<evidence type="ECO:0008006" key="4">
    <source>
        <dbReference type="Google" id="ProtNLM"/>
    </source>
</evidence>
<name>A0A0G0BC86_9BACT</name>
<proteinExistence type="predicted"/>
<sequence length="670" mass="75709">MKIPFFSKKEQKEFYLGIFLKEDQGVLMIFLKESDRLELVDREKFTYTNGWENLTDDIDEALYKLEKNLESEIKKTIVFVYSHLVDEKIGDIKPVYLQKIKQLVKALELQAMGYVECFEAINFYLEKNEQISLTAILIEIDKTQLGIFVYKNGKIDSKKILSRTDDIIADLSEGFEEIKKKTILPARIILYDSGNLDDTATKIISHRWSSDHFVQIPKVNILSEDEVINGLMGIFGEQIKNQTQVKKEDNKEREKRETLGFFLNIDVGEKPVVEENRPKDDRPLAEKSQPGVSWKNKLVAFLPKKNLPNFSGKIFPVIGVLIIIVSFFINEYFFHLAQLTVYLPTQKLEKTTKIEIDYRVSSASADFSETINTSGKQEVGDKAHGQVTIYNSNLSSAETLAQKTLIVSANNLKFVLESEVKIASATGDASSSQPATNKVSVVAEGIGEEYNLVANTKFTIEGKSKNLLAKNDSALTGGSKKQIQTVAKKDQEDLKKIILNKAKKETPSIKALSGEIVAASLSRVDFSKTDFSRELGEESNKLSLKATVSSTHFLYDKNSFNDKALVLLKSEVKKEYQLEKENISYTINNIDKKNNKLIMDAKIKAKAVIKVSGTEIKRAVLGKNQSKLKEILKSQYKIDGYNLIIKEPLPLLNNYLPFFLKNIILKNSSL</sequence>
<dbReference type="AlphaFoldDB" id="A0A0G0BC86"/>
<dbReference type="STRING" id="1618477.UR54_C0004G0025"/>
<dbReference type="Proteomes" id="UP000034688">
    <property type="component" value="Unassembled WGS sequence"/>
</dbReference>
<accession>A0A0G0BC86</accession>
<organism evidence="2 3">
    <name type="scientific">Candidatus Roizmanbacteria bacterium GW2011_GWA2_34_18</name>
    <dbReference type="NCBI Taxonomy" id="1618477"/>
    <lineage>
        <taxon>Bacteria</taxon>
        <taxon>Candidatus Roizmaniibacteriota</taxon>
    </lineage>
</organism>
<gene>
    <name evidence="2" type="ORF">UR54_C0004G0025</name>
</gene>
<protein>
    <recommendedName>
        <fullName evidence="4">Baseplate protein J-like domain-containing protein</fullName>
    </recommendedName>
</protein>
<evidence type="ECO:0000313" key="3">
    <source>
        <dbReference type="Proteomes" id="UP000034688"/>
    </source>
</evidence>
<keyword evidence="1" id="KW-0472">Membrane</keyword>
<reference evidence="2 3" key="1">
    <citation type="journal article" date="2015" name="Nature">
        <title>rRNA introns, odd ribosomes, and small enigmatic genomes across a large radiation of phyla.</title>
        <authorList>
            <person name="Brown C.T."/>
            <person name="Hug L.A."/>
            <person name="Thomas B.C."/>
            <person name="Sharon I."/>
            <person name="Castelle C.J."/>
            <person name="Singh A."/>
            <person name="Wilkins M.J."/>
            <person name="Williams K.H."/>
            <person name="Banfield J.F."/>
        </authorList>
    </citation>
    <scope>NUCLEOTIDE SEQUENCE [LARGE SCALE GENOMIC DNA]</scope>
</reference>
<evidence type="ECO:0000256" key="1">
    <source>
        <dbReference type="SAM" id="Phobius"/>
    </source>
</evidence>
<feature type="transmembrane region" description="Helical" evidence="1">
    <location>
        <begin position="314"/>
        <end position="334"/>
    </location>
</feature>